<proteinExistence type="predicted"/>
<evidence type="ECO:0000313" key="3">
    <source>
        <dbReference type="EMBL" id="MPN21421.1"/>
    </source>
</evidence>
<feature type="compositionally biased region" description="Low complexity" evidence="1">
    <location>
        <begin position="190"/>
        <end position="210"/>
    </location>
</feature>
<sequence length="246" mass="27734">MKKTNYEVPGNVYMFLPTSYTYWTTYNAMFDYTGLASFTPVTSWTYDIANVATQLAAETTSKFVLPVNHVVGETDLDVARDFYKKGNTTYFEIRATFMPLQVDGTTPTFTTPTTVFWGENDKKFYSTRALAVAQGQKATEFENGVMKYVLWLNPNSLVATVAEPNPMVSPTVRNQIYHAHIDAFLRMGVPNNPLDPNDPNDPLNPENPIDPTDPLKTDFTYLSVSVKVLPWTIHSYKLSLTGDSMY</sequence>
<feature type="region of interest" description="Disordered" evidence="1">
    <location>
        <begin position="190"/>
        <end position="214"/>
    </location>
</feature>
<accession>A0A645G3H7</accession>
<dbReference type="InterPro" id="IPR029140">
    <property type="entry name" value="Mfa1_C"/>
</dbReference>
<organism evidence="3">
    <name type="scientific">bioreactor metagenome</name>
    <dbReference type="NCBI Taxonomy" id="1076179"/>
    <lineage>
        <taxon>unclassified sequences</taxon>
        <taxon>metagenomes</taxon>
        <taxon>ecological metagenomes</taxon>
    </lineage>
</organism>
<dbReference type="GO" id="GO:0009418">
    <property type="term" value="C:pilus shaft"/>
    <property type="evidence" value="ECO:0007669"/>
    <property type="project" value="InterPro"/>
</dbReference>
<gene>
    <name evidence="3" type="primary">mfa1_2</name>
    <name evidence="3" type="ORF">SDC9_168800</name>
</gene>
<name>A0A645G3H7_9ZZZZ</name>
<dbReference type="Gene3D" id="2.60.40.3690">
    <property type="match status" value="1"/>
</dbReference>
<protein>
    <submittedName>
        <fullName evidence="3">Minor fimbrium subunit Mfa1</fullName>
    </submittedName>
</protein>
<evidence type="ECO:0000256" key="1">
    <source>
        <dbReference type="SAM" id="MobiDB-lite"/>
    </source>
</evidence>
<feature type="domain" description="Minor fimbrium subunit Mfa1 C-terminal" evidence="2">
    <location>
        <begin position="140"/>
        <end position="236"/>
    </location>
</feature>
<dbReference type="InterPro" id="IPR047786">
    <property type="entry name" value="Mfa1_fim"/>
</dbReference>
<comment type="caution">
    <text evidence="3">The sequence shown here is derived from an EMBL/GenBank/DDBJ whole genome shotgun (WGS) entry which is preliminary data.</text>
</comment>
<evidence type="ECO:0000259" key="2">
    <source>
        <dbReference type="Pfam" id="PF15495"/>
    </source>
</evidence>
<reference evidence="3" key="1">
    <citation type="submission" date="2019-08" db="EMBL/GenBank/DDBJ databases">
        <authorList>
            <person name="Kucharzyk K."/>
            <person name="Murdoch R.W."/>
            <person name="Higgins S."/>
            <person name="Loffler F."/>
        </authorList>
    </citation>
    <scope>NUCLEOTIDE SEQUENCE</scope>
</reference>
<dbReference type="AlphaFoldDB" id="A0A645G3H7"/>
<dbReference type="EMBL" id="VSSQ01069400">
    <property type="protein sequence ID" value="MPN21421.1"/>
    <property type="molecule type" value="Genomic_DNA"/>
</dbReference>
<dbReference type="NCBIfam" id="NF038041">
    <property type="entry name" value="fim_Mfa1_fam"/>
    <property type="match status" value="1"/>
</dbReference>
<dbReference type="Pfam" id="PF15495">
    <property type="entry name" value="Fimbrillin_C"/>
    <property type="match status" value="1"/>
</dbReference>